<proteinExistence type="predicted"/>
<name>X1LXZ5_9ZZZZ</name>
<comment type="caution">
    <text evidence="1">The sequence shown here is derived from an EMBL/GenBank/DDBJ whole genome shotgun (WGS) entry which is preliminary data.</text>
</comment>
<dbReference type="AlphaFoldDB" id="X1LXZ5"/>
<organism evidence="1">
    <name type="scientific">marine sediment metagenome</name>
    <dbReference type="NCBI Taxonomy" id="412755"/>
    <lineage>
        <taxon>unclassified sequences</taxon>
        <taxon>metagenomes</taxon>
        <taxon>ecological metagenomes</taxon>
    </lineage>
</organism>
<sequence length="56" mass="6565">LADYPLEEFKDFIRKIVELFWPRLILGASDEVPPPADIERVKIVSEIVNNFNHEKL</sequence>
<gene>
    <name evidence="1" type="ORF">S06H3_24438</name>
</gene>
<dbReference type="EMBL" id="BARV01013592">
    <property type="protein sequence ID" value="GAI24262.1"/>
    <property type="molecule type" value="Genomic_DNA"/>
</dbReference>
<protein>
    <submittedName>
        <fullName evidence="1">Uncharacterized protein</fullName>
    </submittedName>
</protein>
<evidence type="ECO:0000313" key="1">
    <source>
        <dbReference type="EMBL" id="GAI24262.1"/>
    </source>
</evidence>
<accession>X1LXZ5</accession>
<feature type="non-terminal residue" evidence="1">
    <location>
        <position position="1"/>
    </location>
</feature>
<reference evidence="1" key="1">
    <citation type="journal article" date="2014" name="Front. Microbiol.">
        <title>High frequency of phylogenetically diverse reductive dehalogenase-homologous genes in deep subseafloor sedimentary metagenomes.</title>
        <authorList>
            <person name="Kawai M."/>
            <person name="Futagami T."/>
            <person name="Toyoda A."/>
            <person name="Takaki Y."/>
            <person name="Nishi S."/>
            <person name="Hori S."/>
            <person name="Arai W."/>
            <person name="Tsubouchi T."/>
            <person name="Morono Y."/>
            <person name="Uchiyama I."/>
            <person name="Ito T."/>
            <person name="Fujiyama A."/>
            <person name="Inagaki F."/>
            <person name="Takami H."/>
        </authorList>
    </citation>
    <scope>NUCLEOTIDE SEQUENCE</scope>
    <source>
        <strain evidence="1">Expedition CK06-06</strain>
    </source>
</reference>